<feature type="non-terminal residue" evidence="7">
    <location>
        <position position="1536"/>
    </location>
</feature>
<evidence type="ECO:0000256" key="4">
    <source>
        <dbReference type="SAM" id="Coils"/>
    </source>
</evidence>
<keyword evidence="2" id="KW-0863">Zinc-finger</keyword>
<dbReference type="GO" id="GO:0005634">
    <property type="term" value="C:nucleus"/>
    <property type="evidence" value="ECO:0007669"/>
    <property type="project" value="TreeGrafter"/>
</dbReference>
<feature type="compositionally biased region" description="Basic and acidic residues" evidence="5">
    <location>
        <begin position="1516"/>
        <end position="1529"/>
    </location>
</feature>
<feature type="region of interest" description="Disordered" evidence="5">
    <location>
        <begin position="1165"/>
        <end position="1216"/>
    </location>
</feature>
<evidence type="ECO:0000256" key="5">
    <source>
        <dbReference type="SAM" id="MobiDB-lite"/>
    </source>
</evidence>
<feature type="compositionally biased region" description="Low complexity" evidence="5">
    <location>
        <begin position="1180"/>
        <end position="1190"/>
    </location>
</feature>
<dbReference type="PROSITE" id="PS01360">
    <property type="entry name" value="ZF_MYND_1"/>
    <property type="match status" value="1"/>
</dbReference>
<sequence length="1536" mass="170789">MASEYETCLAKRLGNMGTISLLDEPSASDIDFHILPAICPPPYTLSISALPTPYLETPPDLSTACTATIQGPSLELDVQSPPKAPLNLRLPSFQMLGIAAPHPNDISFDFEASIVPVGVGPLSAPHDPLHTMNSTVPVRNPPLNNFVPRLLGSPVPAERQSPSHRAVRQYVLTQTPPDDNGVMNWTTHLIKSAAGDQTDNQGGSRRTPASDADATPTRLPKMALTPPTSSFNSDSGPWINQALPSILGNVSRNSSSEHLRVLSHALPSPSSEGHAFPAVIDAIQQATGPNHITWMNIFHAVSGKFSLADLPKSPPSTPAPPGEGDDYFTSKVFNMAVEVPDYAENMTAKPLLQQKHRPAISPSSIDISVVERYIPPTSTTEFEELFSSTGRSFLSDRLIELSTKHGTLLFIYPTKMGGSTFRKEYLAPILDPILREMGTTHDLSIDLLQAIGSMPAIDKLFSFEEMQARLQEFCRSLSVDGSTPHGRYHAAGATYTVVHAAPQCVPLTRKVWAEAWWAKQEKTKIQKAFENHDVHKAGTLPGGDAKRQLATAKKETQAAARPGVDNRLLLQRAKTQELMRAYEQTRGEKRPEDNEMLILKLLKDVVTRPYSRGEPEHGVESGIWMANVALLQAKVLDKPYSIEARLSLAREYAVLGYPDLSAGEAYMALLLIDEVRDECGEYHVEALSAAQEDLRAAALEEVEAEAEVEEQQVMEWAQGRVECETYDILVDKLTSCDDLKSAAAFLWKRWPSRHAGGQVGRFQTLETRLKLRLADKFRSASFDWRHLAIDDYPSRSLVRRELYAWNQREPDRCSDESVQYLNAEMARSAPKLEVKVTELQDLAYASIDRAPTIKQLGVFAKEDLKPDEDILYETSLLTATSRLNESFCDACSKKLPSLDLLSQDDDLLCPDCQETVFCSQRCLDLAQESYHPALCDADVSAVSKNQPGAVAADALYSLLLLRALAMSVHQDVHPLDLPEVKYLWGDYHNVHIDTRNEYASDGFLGFPRTLPFSFHFNVLLPIHMLEKMDVNVFTTSHLYSPWITNTLYSKFRGTASARQGLDGRPEVSAVHPLWCLANHSCDPSVRWEWEGSMKFWVRPKRVQWLGKSKPAEAGIKMGDEIMNHYCDISLPVKERREWASLIPGLPDTTNLEMSEYPDLHTDLSTRANNKKQKKPRPAVAAATASSSNSTQKKQPATARALPSSMENEQGQNEQPAATVMVSGSQDSIMSNIIRGIKGFTIDSAESIILKNDETILIQPDTKARTVEKGNGKPKDFSANSEDDFESEWAQVDIHGRIMDTDTDSNTEAKDTAIKGISKGKGKAKTASSSLGQDDLDLEWEHVEAENSLNDNTIFTLDADRQLCTLWFFTTHSFSNIASLLNYSLNQPLPVRIHGQDAKDRFLELAKSTGYSRAFVYHEVKRLSEKENVEYQPAMHTVDQVFREAWARMQEDVSEERELGKNGECYDHLSDAEFFQRLGKRRLWGVEERKALQGTSWGGLGTKVTRPEGDDLGSQLDIDKEAERAKETMKLGKKKGW</sequence>
<dbReference type="Proteomes" id="UP000433883">
    <property type="component" value="Unassembled WGS sequence"/>
</dbReference>
<evidence type="ECO:0000313" key="7">
    <source>
        <dbReference type="EMBL" id="KAE9965095.1"/>
    </source>
</evidence>
<feature type="compositionally biased region" description="Polar residues" evidence="5">
    <location>
        <begin position="194"/>
        <end position="204"/>
    </location>
</feature>
<dbReference type="Gene3D" id="2.170.270.10">
    <property type="entry name" value="SET domain"/>
    <property type="match status" value="1"/>
</dbReference>
<dbReference type="InterPro" id="IPR050869">
    <property type="entry name" value="H3K4_H4K5_MeTrfase"/>
</dbReference>
<accession>A0A8H3YLH5</accession>
<feature type="coiled-coil region" evidence="4">
    <location>
        <begin position="687"/>
        <end position="719"/>
    </location>
</feature>
<evidence type="ECO:0000313" key="8">
    <source>
        <dbReference type="Proteomes" id="UP000433883"/>
    </source>
</evidence>
<evidence type="ECO:0000256" key="1">
    <source>
        <dbReference type="ARBA" id="ARBA00022723"/>
    </source>
</evidence>
<keyword evidence="3" id="KW-0862">Zinc</keyword>
<proteinExistence type="predicted"/>
<evidence type="ECO:0000256" key="3">
    <source>
        <dbReference type="ARBA" id="ARBA00022833"/>
    </source>
</evidence>
<feature type="compositionally biased region" description="Polar residues" evidence="5">
    <location>
        <begin position="1204"/>
        <end position="1216"/>
    </location>
</feature>
<evidence type="ECO:0000259" key="6">
    <source>
        <dbReference type="PROSITE" id="PS01360"/>
    </source>
</evidence>
<protein>
    <recommendedName>
        <fullName evidence="6">MYND-type domain-containing protein</fullName>
    </recommendedName>
</protein>
<name>A0A8H3YLH5_VENIN</name>
<dbReference type="EMBL" id="WNWQ01000638">
    <property type="protein sequence ID" value="KAE9965095.1"/>
    <property type="molecule type" value="Genomic_DNA"/>
</dbReference>
<feature type="region of interest" description="Disordered" evidence="5">
    <location>
        <begin position="1496"/>
        <end position="1536"/>
    </location>
</feature>
<feature type="region of interest" description="Disordered" evidence="5">
    <location>
        <begin position="194"/>
        <end position="236"/>
    </location>
</feature>
<dbReference type="InterPro" id="IPR046341">
    <property type="entry name" value="SET_dom_sf"/>
</dbReference>
<dbReference type="Gene3D" id="6.10.140.2220">
    <property type="match status" value="1"/>
</dbReference>
<keyword evidence="1" id="KW-0479">Metal-binding</keyword>
<dbReference type="PANTHER" id="PTHR12197:SF273">
    <property type="entry name" value="MYND-TYPE ZINC FINGER PROTEIN SAMB"/>
    <property type="match status" value="1"/>
</dbReference>
<dbReference type="SUPFAM" id="SSF82199">
    <property type="entry name" value="SET domain"/>
    <property type="match status" value="1"/>
</dbReference>
<dbReference type="InterPro" id="IPR002893">
    <property type="entry name" value="Znf_MYND"/>
</dbReference>
<keyword evidence="4" id="KW-0175">Coiled coil</keyword>
<evidence type="ECO:0000256" key="2">
    <source>
        <dbReference type="ARBA" id="ARBA00022771"/>
    </source>
</evidence>
<dbReference type="PANTHER" id="PTHR12197">
    <property type="entry name" value="HISTONE-LYSINE N-METHYLTRANSFERASE SMYD"/>
    <property type="match status" value="1"/>
</dbReference>
<dbReference type="Gene3D" id="1.10.220.160">
    <property type="match status" value="1"/>
</dbReference>
<gene>
    <name evidence="7" type="ORF">BLS_007851</name>
</gene>
<dbReference type="GO" id="GO:0008270">
    <property type="term" value="F:zinc ion binding"/>
    <property type="evidence" value="ECO:0007669"/>
    <property type="project" value="UniProtKB-KW"/>
</dbReference>
<organism evidence="7 8">
    <name type="scientific">Venturia inaequalis</name>
    <name type="common">Apple scab fungus</name>
    <dbReference type="NCBI Taxonomy" id="5025"/>
    <lineage>
        <taxon>Eukaryota</taxon>
        <taxon>Fungi</taxon>
        <taxon>Dikarya</taxon>
        <taxon>Ascomycota</taxon>
        <taxon>Pezizomycotina</taxon>
        <taxon>Dothideomycetes</taxon>
        <taxon>Pleosporomycetidae</taxon>
        <taxon>Venturiales</taxon>
        <taxon>Venturiaceae</taxon>
        <taxon>Venturia</taxon>
    </lineage>
</organism>
<feature type="domain" description="MYND-type" evidence="6">
    <location>
        <begin position="888"/>
        <end position="935"/>
    </location>
</feature>
<comment type="caution">
    <text evidence="7">The sequence shown here is derived from an EMBL/GenBank/DDBJ whole genome shotgun (WGS) entry which is preliminary data.</text>
</comment>
<feature type="compositionally biased region" description="Polar residues" evidence="5">
    <location>
        <begin position="226"/>
        <end position="235"/>
    </location>
</feature>
<reference evidence="7 8" key="1">
    <citation type="submission" date="2019-11" db="EMBL/GenBank/DDBJ databases">
        <title>Venturia inaequalis Genome Resource.</title>
        <authorList>
            <person name="Lichtner F.J."/>
        </authorList>
    </citation>
    <scope>NUCLEOTIDE SEQUENCE [LARGE SCALE GENOMIC DNA]</scope>
    <source>
        <strain evidence="7">Bline_iso_100314</strain>
    </source>
</reference>